<feature type="domain" description="RING-type" evidence="5">
    <location>
        <begin position="13"/>
        <end position="53"/>
    </location>
</feature>
<dbReference type="PROSITE" id="PS50089">
    <property type="entry name" value="ZF_RING_2"/>
    <property type="match status" value="1"/>
</dbReference>
<keyword evidence="3" id="KW-0862">Zinc</keyword>
<dbReference type="InterPro" id="IPR017907">
    <property type="entry name" value="Znf_RING_CS"/>
</dbReference>
<protein>
    <recommendedName>
        <fullName evidence="5">RING-type domain-containing protein</fullName>
    </recommendedName>
</protein>
<comment type="caution">
    <text evidence="6">The sequence shown here is derived from an EMBL/GenBank/DDBJ whole genome shotgun (WGS) entry which is preliminary data.</text>
</comment>
<dbReference type="EMBL" id="SBJO01000141">
    <property type="protein sequence ID" value="KAF9762703.1"/>
    <property type="molecule type" value="Genomic_DNA"/>
</dbReference>
<name>A0A9P6H134_9MICR</name>
<keyword evidence="1" id="KW-0479">Metal-binding</keyword>
<keyword evidence="2 4" id="KW-0863">Zinc-finger</keyword>
<dbReference type="AlphaFoldDB" id="A0A9P6H134"/>
<accession>A0A9P6H134</accession>
<evidence type="ECO:0000259" key="5">
    <source>
        <dbReference type="PROSITE" id="PS50089"/>
    </source>
</evidence>
<dbReference type="GO" id="GO:0008270">
    <property type="term" value="F:zinc ion binding"/>
    <property type="evidence" value="ECO:0007669"/>
    <property type="project" value="UniProtKB-KW"/>
</dbReference>
<evidence type="ECO:0000313" key="7">
    <source>
        <dbReference type="Proteomes" id="UP000740883"/>
    </source>
</evidence>
<dbReference type="Gene3D" id="3.30.40.10">
    <property type="entry name" value="Zinc/RING finger domain, C3HC4 (zinc finger)"/>
    <property type="match status" value="1"/>
</dbReference>
<keyword evidence="7" id="KW-1185">Reference proteome</keyword>
<dbReference type="InterPro" id="IPR001841">
    <property type="entry name" value="Znf_RING"/>
</dbReference>
<gene>
    <name evidence="6" type="ORF">NGRA_1808</name>
</gene>
<proteinExistence type="predicted"/>
<reference evidence="6 7" key="1">
    <citation type="journal article" date="2020" name="Genome Biol. Evol.">
        <title>Comparative genomics of strictly vertically transmitted, feminizing microsporidia endosymbionts of amphipod crustaceans.</title>
        <authorList>
            <person name="Cormier A."/>
            <person name="Chebbi M.A."/>
            <person name="Giraud I."/>
            <person name="Wattier R."/>
            <person name="Teixeira M."/>
            <person name="Gilbert C."/>
            <person name="Rigaud T."/>
            <person name="Cordaux R."/>
        </authorList>
    </citation>
    <scope>NUCLEOTIDE SEQUENCE [LARGE SCALE GENOMIC DNA]</scope>
    <source>
        <strain evidence="6 7">Ou3-Ou53</strain>
    </source>
</reference>
<dbReference type="PROSITE" id="PS00518">
    <property type="entry name" value="ZF_RING_1"/>
    <property type="match status" value="1"/>
</dbReference>
<dbReference type="SUPFAM" id="SSF57850">
    <property type="entry name" value="RING/U-box"/>
    <property type="match status" value="1"/>
</dbReference>
<dbReference type="Proteomes" id="UP000740883">
    <property type="component" value="Unassembled WGS sequence"/>
</dbReference>
<dbReference type="OrthoDB" id="2186863at2759"/>
<dbReference type="InterPro" id="IPR013083">
    <property type="entry name" value="Znf_RING/FYVE/PHD"/>
</dbReference>
<evidence type="ECO:0000256" key="1">
    <source>
        <dbReference type="ARBA" id="ARBA00022723"/>
    </source>
</evidence>
<evidence type="ECO:0000256" key="3">
    <source>
        <dbReference type="ARBA" id="ARBA00022833"/>
    </source>
</evidence>
<sequence length="183" mass="21202">MNDKEVLEQLLFCNLCYFPHKGKTGRSVTLLISYCMHLVCTSCMQDTRMCPVCGSETTFVQVSKSISRQLKKNVSELFVRPIDVSMFQISSAMSLVSFLMEEVSSYKKLLIMAKNEICKLKKPKKNLPLHETERTNDKYTNHLFKRDSKTNAVLNFSNLSTSSVNQRISLPKNFKPYKKYYRK</sequence>
<evidence type="ECO:0000313" key="6">
    <source>
        <dbReference type="EMBL" id="KAF9762703.1"/>
    </source>
</evidence>
<organism evidence="6 7">
    <name type="scientific">Nosema granulosis</name>
    <dbReference type="NCBI Taxonomy" id="83296"/>
    <lineage>
        <taxon>Eukaryota</taxon>
        <taxon>Fungi</taxon>
        <taxon>Fungi incertae sedis</taxon>
        <taxon>Microsporidia</taxon>
        <taxon>Nosematidae</taxon>
        <taxon>Nosema</taxon>
    </lineage>
</organism>
<evidence type="ECO:0000256" key="4">
    <source>
        <dbReference type="PROSITE-ProRule" id="PRU00175"/>
    </source>
</evidence>
<evidence type="ECO:0000256" key="2">
    <source>
        <dbReference type="ARBA" id="ARBA00022771"/>
    </source>
</evidence>